<comment type="similarity">
    <text evidence="1 8">Belongs to the inositol phosphokinase (IPK) family.</text>
</comment>
<reference evidence="10" key="2">
    <citation type="submission" date="2016-06" db="EMBL/GenBank/DDBJ databases">
        <title>The genome of a short-lived fish provides insights into sex chromosome evolution and the genetic control of aging.</title>
        <authorList>
            <person name="Reichwald K."/>
            <person name="Felder M."/>
            <person name="Petzold A."/>
            <person name="Koch P."/>
            <person name="Groth M."/>
            <person name="Platzer M."/>
        </authorList>
    </citation>
    <scope>NUCLEOTIDE SEQUENCE</scope>
    <source>
        <tissue evidence="10">Brain</tissue>
    </source>
</reference>
<feature type="non-terminal residue" evidence="10">
    <location>
        <position position="1"/>
    </location>
</feature>
<evidence type="ECO:0000256" key="6">
    <source>
        <dbReference type="ARBA" id="ARBA00036164"/>
    </source>
</evidence>
<dbReference type="PANTHER" id="PTHR12400:SF51">
    <property type="entry name" value="INOSITOL POLYPHOSPHATE MULTIKINASE"/>
    <property type="match status" value="1"/>
</dbReference>
<dbReference type="InterPro" id="IPR005522">
    <property type="entry name" value="IPK"/>
</dbReference>
<evidence type="ECO:0000256" key="8">
    <source>
        <dbReference type="RuleBase" id="RU363090"/>
    </source>
</evidence>
<evidence type="ECO:0000256" key="1">
    <source>
        <dbReference type="ARBA" id="ARBA00007374"/>
    </source>
</evidence>
<dbReference type="PANTHER" id="PTHR12400">
    <property type="entry name" value="INOSITOL POLYPHOSPHATE KINASE"/>
    <property type="match status" value="1"/>
</dbReference>
<feature type="compositionally biased region" description="Basic and acidic residues" evidence="9">
    <location>
        <begin position="411"/>
        <end position="431"/>
    </location>
</feature>
<evidence type="ECO:0000256" key="5">
    <source>
        <dbReference type="ARBA" id="ARBA00022840"/>
    </source>
</evidence>
<feature type="compositionally biased region" description="Polar residues" evidence="9">
    <location>
        <begin position="394"/>
        <end position="410"/>
    </location>
</feature>
<dbReference type="EMBL" id="HADW01000822">
    <property type="protein sequence ID" value="SBP02222.1"/>
    <property type="molecule type" value="Transcribed_RNA"/>
</dbReference>
<feature type="region of interest" description="Disordered" evidence="9">
    <location>
        <begin position="25"/>
        <end position="44"/>
    </location>
</feature>
<reference evidence="10" key="1">
    <citation type="submission" date="2016-05" db="EMBL/GenBank/DDBJ databases">
        <authorList>
            <person name="Lavstsen T."/>
            <person name="Jespersen J.S."/>
        </authorList>
    </citation>
    <scope>NUCLEOTIDE SEQUENCE</scope>
    <source>
        <tissue evidence="10">Brain</tissue>
    </source>
</reference>
<dbReference type="GO" id="GO:0008440">
    <property type="term" value="F:inositol-1,4,5-trisphosphate 3-kinase activity"/>
    <property type="evidence" value="ECO:0007669"/>
    <property type="project" value="TreeGrafter"/>
</dbReference>
<evidence type="ECO:0000256" key="4">
    <source>
        <dbReference type="ARBA" id="ARBA00022777"/>
    </source>
</evidence>
<dbReference type="SUPFAM" id="SSF56104">
    <property type="entry name" value="SAICAR synthase-like"/>
    <property type="match status" value="1"/>
</dbReference>
<dbReference type="AlphaFoldDB" id="A0A1A7W8C0"/>
<evidence type="ECO:0000256" key="9">
    <source>
        <dbReference type="SAM" id="MobiDB-lite"/>
    </source>
</evidence>
<dbReference type="GO" id="GO:0047326">
    <property type="term" value="F:inositol-1,3,4,6-tetrakisphosphate 5-kinase activity"/>
    <property type="evidence" value="ECO:0007669"/>
    <property type="project" value="RHEA"/>
</dbReference>
<dbReference type="EC" id="2.7.-.-" evidence="8"/>
<evidence type="ECO:0000256" key="2">
    <source>
        <dbReference type="ARBA" id="ARBA00022679"/>
    </source>
</evidence>
<organism evidence="10">
    <name type="scientific">Iconisemion striatum</name>
    <dbReference type="NCBI Taxonomy" id="60296"/>
    <lineage>
        <taxon>Eukaryota</taxon>
        <taxon>Metazoa</taxon>
        <taxon>Chordata</taxon>
        <taxon>Craniata</taxon>
        <taxon>Vertebrata</taxon>
        <taxon>Euteleostomi</taxon>
        <taxon>Actinopterygii</taxon>
        <taxon>Neopterygii</taxon>
        <taxon>Teleostei</taxon>
        <taxon>Neoteleostei</taxon>
        <taxon>Acanthomorphata</taxon>
        <taxon>Ovalentaria</taxon>
        <taxon>Atherinomorphae</taxon>
        <taxon>Cyprinodontiformes</taxon>
        <taxon>Nothobranchiidae</taxon>
        <taxon>Iconisemion</taxon>
    </lineage>
</organism>
<name>A0A1A7W8C0_9TELE</name>
<accession>A0A1A7W8C0</accession>
<sequence>EHLPERASGILCSWRNNIIMETSLPSELAPGSGSGGSVPQLPGSALRKDKPCQRLLGSKGPPHLNGCVPLSHQVAGHKYGVDKVGILQHPDGTVLKQIQPPPRGPREMQFYDMVFAEGCSDTCLLDLQNHIPKYYGTWSSPDSPSDVYLKLEDVTSRFVRPCIMDVKLGQRSYDPFASQEKREQQIKKYPLMEEMGFLILGMRVHNVHSDTFDSYDQHYGRSLVKDTIKDGLATFFHNGIHLRKDALWACICRVQQILYWFYSQHQLVFYASSLLFVYEGLPSSLPFLFFKNPSVSDTVTNTGKLWLVGDSGQGHEEKSVQEGGGQEQEVVENNNNNTVEAVSWDYTVYTNQRKGAHDRSGRGCSLKHSVAAPIMAASDTGEHKSVLCEKDNTIQQTGGQKQSPNGNKSPKGTDSHGEREKSSRREEKEVWKGPGCGHEGGRKENMEDLEVEVKMIDFAHVFPSDSQDHGYIYGLKHLLTVLEQILCDAAQTSPPPPADSARKQHTTQNLP</sequence>
<feature type="region of interest" description="Disordered" evidence="9">
    <location>
        <begin position="394"/>
        <end position="443"/>
    </location>
</feature>
<feature type="region of interest" description="Disordered" evidence="9">
    <location>
        <begin position="490"/>
        <end position="511"/>
    </location>
</feature>
<keyword evidence="4 8" id="KW-0418">Kinase</keyword>
<dbReference type="InterPro" id="IPR038286">
    <property type="entry name" value="IPK_sf"/>
</dbReference>
<dbReference type="GO" id="GO:0005524">
    <property type="term" value="F:ATP binding"/>
    <property type="evidence" value="ECO:0007669"/>
    <property type="project" value="UniProtKB-KW"/>
</dbReference>
<keyword evidence="3" id="KW-0547">Nucleotide-binding</keyword>
<evidence type="ECO:0000256" key="7">
    <source>
        <dbReference type="ARBA" id="ARBA00036525"/>
    </source>
</evidence>
<dbReference type="Gene3D" id="3.30.470.160">
    <property type="entry name" value="Inositol polyphosphate kinase"/>
    <property type="match status" value="1"/>
</dbReference>
<protein>
    <recommendedName>
        <fullName evidence="8">Kinase</fullName>
        <ecNumber evidence="8">2.7.-.-</ecNumber>
    </recommendedName>
</protein>
<dbReference type="GO" id="GO:0005737">
    <property type="term" value="C:cytoplasm"/>
    <property type="evidence" value="ECO:0007669"/>
    <property type="project" value="TreeGrafter"/>
</dbReference>
<comment type="catalytic activity">
    <reaction evidence="7">
        <text>1D-myo-inositol 1,3,4,6-tetrakisphosphate + ATP = 1D-myo-inositol 1,3,4,5,6-pentakisphosphate + ADP + H(+)</text>
        <dbReference type="Rhea" id="RHEA:12717"/>
        <dbReference type="ChEBI" id="CHEBI:15378"/>
        <dbReference type="ChEBI" id="CHEBI:30616"/>
        <dbReference type="ChEBI" id="CHEBI:57660"/>
        <dbReference type="ChEBI" id="CHEBI:57733"/>
        <dbReference type="ChEBI" id="CHEBI:456216"/>
        <dbReference type="EC" id="2.7.1.140"/>
    </reaction>
</comment>
<dbReference type="Pfam" id="PF03770">
    <property type="entry name" value="IPK"/>
    <property type="match status" value="1"/>
</dbReference>
<proteinExistence type="inferred from homology"/>
<keyword evidence="5" id="KW-0067">ATP-binding</keyword>
<comment type="catalytic activity">
    <reaction evidence="6">
        <text>1D-myo-inositol 1,4,5-trisphosphate + 2 ATP = 1D-myo-inositol 1,3,4,5,6-pentakisphosphate + 2 ADP + 2 H(+)</text>
        <dbReference type="Rhea" id="RHEA:32359"/>
        <dbReference type="ChEBI" id="CHEBI:15378"/>
        <dbReference type="ChEBI" id="CHEBI:30616"/>
        <dbReference type="ChEBI" id="CHEBI:57733"/>
        <dbReference type="ChEBI" id="CHEBI:203600"/>
        <dbReference type="ChEBI" id="CHEBI:456216"/>
        <dbReference type="EC" id="2.7.1.151"/>
    </reaction>
</comment>
<gene>
    <name evidence="10" type="primary">IPMKB</name>
</gene>
<dbReference type="GO" id="GO:0005634">
    <property type="term" value="C:nucleus"/>
    <property type="evidence" value="ECO:0007669"/>
    <property type="project" value="TreeGrafter"/>
</dbReference>
<evidence type="ECO:0000256" key="3">
    <source>
        <dbReference type="ARBA" id="ARBA00022741"/>
    </source>
</evidence>
<keyword evidence="2 8" id="KW-0808">Transferase</keyword>
<evidence type="ECO:0000313" key="10">
    <source>
        <dbReference type="EMBL" id="SBP02222.1"/>
    </source>
</evidence>
<dbReference type="GO" id="GO:0032958">
    <property type="term" value="P:inositol phosphate biosynthetic process"/>
    <property type="evidence" value="ECO:0007669"/>
    <property type="project" value="InterPro"/>
</dbReference>